<dbReference type="RefSeq" id="WP_065247126.1">
    <property type="nucleotide sequence ID" value="NZ_CP012117.1"/>
</dbReference>
<dbReference type="InterPro" id="IPR007267">
    <property type="entry name" value="GtrA_DPMS_TM"/>
</dbReference>
<feature type="domain" description="GtrA/DPMS transmembrane" evidence="7">
    <location>
        <begin position="21"/>
        <end position="152"/>
    </location>
</feature>
<feature type="transmembrane region" description="Helical" evidence="6">
    <location>
        <begin position="21"/>
        <end position="43"/>
    </location>
</feature>
<dbReference type="PANTHER" id="PTHR38459">
    <property type="entry name" value="PROPHAGE BACTOPRENOL-LINKED GLUCOSE TRANSLOCASE HOMOLOG"/>
    <property type="match status" value="1"/>
</dbReference>
<gene>
    <name evidence="8" type="ORF">DAD186_01960</name>
</gene>
<dbReference type="EMBL" id="CP012117">
    <property type="protein sequence ID" value="ANP26755.1"/>
    <property type="molecule type" value="Genomic_DNA"/>
</dbReference>
<dbReference type="GO" id="GO:0005886">
    <property type="term" value="C:plasma membrane"/>
    <property type="evidence" value="ECO:0007669"/>
    <property type="project" value="TreeGrafter"/>
</dbReference>
<keyword evidence="3 6" id="KW-0812">Transmembrane</keyword>
<evidence type="ECO:0000256" key="3">
    <source>
        <dbReference type="ARBA" id="ARBA00022692"/>
    </source>
</evidence>
<evidence type="ECO:0000256" key="4">
    <source>
        <dbReference type="ARBA" id="ARBA00022989"/>
    </source>
</evidence>
<evidence type="ECO:0000313" key="8">
    <source>
        <dbReference type="EMBL" id="ANP26755.1"/>
    </source>
</evidence>
<keyword evidence="5 6" id="KW-0472">Membrane</keyword>
<dbReference type="KEGG" id="dva:DAD186_01960"/>
<dbReference type="PATRIC" id="fig|1630135.4.peg.199"/>
<comment type="subcellular location">
    <subcellularLocation>
        <location evidence="1">Membrane</location>
        <topology evidence="1">Multi-pass membrane protein</topology>
    </subcellularLocation>
</comment>
<dbReference type="Proteomes" id="UP000092596">
    <property type="component" value="Chromosome"/>
</dbReference>
<feature type="transmembrane region" description="Helical" evidence="6">
    <location>
        <begin position="55"/>
        <end position="75"/>
    </location>
</feature>
<reference evidence="8 9" key="1">
    <citation type="submission" date="2015-06" db="EMBL/GenBank/DDBJ databases">
        <title>Investigation of pathophysiology for high-risk pregnancy and development of treatment modality based on it.</title>
        <authorList>
            <person name="Kim B.-C."/>
            <person name="Lim S."/>
        </authorList>
    </citation>
    <scope>NUCLEOTIDE SEQUENCE [LARGE SCALE GENOMIC DNA]</scope>
    <source>
        <strain evidence="8 9">AD1-86</strain>
    </source>
</reference>
<dbReference type="GO" id="GO:0000271">
    <property type="term" value="P:polysaccharide biosynthetic process"/>
    <property type="evidence" value="ECO:0007669"/>
    <property type="project" value="InterPro"/>
</dbReference>
<evidence type="ECO:0000259" key="7">
    <source>
        <dbReference type="Pfam" id="PF04138"/>
    </source>
</evidence>
<dbReference type="InterPro" id="IPR051401">
    <property type="entry name" value="GtrA_CellWall_Glycosyl"/>
</dbReference>
<evidence type="ECO:0000256" key="2">
    <source>
        <dbReference type="ARBA" id="ARBA00009399"/>
    </source>
</evidence>
<evidence type="ECO:0000256" key="5">
    <source>
        <dbReference type="ARBA" id="ARBA00023136"/>
    </source>
</evidence>
<dbReference type="STRING" id="1630135.DAD186_01960"/>
<name>A0A1B0ZFM3_9MICO</name>
<keyword evidence="4 6" id="KW-1133">Transmembrane helix</keyword>
<comment type="similarity">
    <text evidence="2">Belongs to the GtrA family.</text>
</comment>
<evidence type="ECO:0000256" key="1">
    <source>
        <dbReference type="ARBA" id="ARBA00004141"/>
    </source>
</evidence>
<protein>
    <recommendedName>
        <fullName evidence="7">GtrA/DPMS transmembrane domain-containing protein</fullName>
    </recommendedName>
</protein>
<accession>A0A1B0ZFM3</accession>
<feature type="transmembrane region" description="Helical" evidence="6">
    <location>
        <begin position="95"/>
        <end position="119"/>
    </location>
</feature>
<organism evidence="8 9">
    <name type="scientific">Dermabacter vaginalis</name>
    <dbReference type="NCBI Taxonomy" id="1630135"/>
    <lineage>
        <taxon>Bacteria</taxon>
        <taxon>Bacillati</taxon>
        <taxon>Actinomycetota</taxon>
        <taxon>Actinomycetes</taxon>
        <taxon>Micrococcales</taxon>
        <taxon>Dermabacteraceae</taxon>
        <taxon>Dermabacter</taxon>
    </lineage>
</organism>
<proteinExistence type="inferred from homology"/>
<evidence type="ECO:0000313" key="9">
    <source>
        <dbReference type="Proteomes" id="UP000092596"/>
    </source>
</evidence>
<sequence>MTVKDSPSRTAALAHALRGSKFLIVGGLVFFFDAAMYNVLVFWSPTHGWGEGLMHGQPILAKIVTIAAASCLTYLGNRFWTYGDRGKPHTAKSIVAFIIVNVIASALQLGCLGFSRYILGLDSALADNVSGTFIGQVVSTTFRYFTYGRFVFPEAKGSDAT</sequence>
<evidence type="ECO:0000256" key="6">
    <source>
        <dbReference type="SAM" id="Phobius"/>
    </source>
</evidence>
<dbReference type="AlphaFoldDB" id="A0A1B0ZFM3"/>
<dbReference type="PANTHER" id="PTHR38459:SF1">
    <property type="entry name" value="PROPHAGE BACTOPRENOL-LINKED GLUCOSE TRANSLOCASE HOMOLOG"/>
    <property type="match status" value="1"/>
</dbReference>
<dbReference type="Pfam" id="PF04138">
    <property type="entry name" value="GtrA_DPMS_TM"/>
    <property type="match status" value="1"/>
</dbReference>